<evidence type="ECO:0000313" key="18">
    <source>
        <dbReference type="EMBL" id="UTC24972.1"/>
    </source>
</evidence>
<keyword evidence="6" id="KW-0444">Lipid biosynthesis</keyword>
<dbReference type="EMBL" id="CP092900">
    <property type="protein sequence ID" value="UTC24972.1"/>
    <property type="molecule type" value="Genomic_DNA"/>
</dbReference>
<evidence type="ECO:0000256" key="6">
    <source>
        <dbReference type="ARBA" id="ARBA00022516"/>
    </source>
</evidence>
<evidence type="ECO:0000256" key="4">
    <source>
        <dbReference type="ARBA" id="ARBA00013170"/>
    </source>
</evidence>
<dbReference type="InterPro" id="IPR048254">
    <property type="entry name" value="CDP_ALCOHOL_P_TRANSF_CS"/>
</dbReference>
<dbReference type="PIRSF" id="PIRSF000847">
    <property type="entry name" value="Phos_ph_gly_syn"/>
    <property type="match status" value="1"/>
</dbReference>
<keyword evidence="19" id="KW-1185">Reference proteome</keyword>
<dbReference type="RefSeq" id="WP_258568761.1">
    <property type="nucleotide sequence ID" value="NZ_CP092900.1"/>
</dbReference>
<evidence type="ECO:0000256" key="7">
    <source>
        <dbReference type="ARBA" id="ARBA00022679"/>
    </source>
</evidence>
<dbReference type="NCBIfam" id="TIGR00560">
    <property type="entry name" value="pgsA"/>
    <property type="match status" value="1"/>
</dbReference>
<evidence type="ECO:0000256" key="2">
    <source>
        <dbReference type="ARBA" id="ARBA00005042"/>
    </source>
</evidence>
<organism evidence="18 19">
    <name type="scientific">Candidatus Comchoanobacter bicostacola</name>
    <dbReference type="NCBI Taxonomy" id="2919598"/>
    <lineage>
        <taxon>Bacteria</taxon>
        <taxon>Pseudomonadati</taxon>
        <taxon>Pseudomonadota</taxon>
        <taxon>Gammaproteobacteria</taxon>
        <taxon>Candidatus Comchoanobacterales</taxon>
        <taxon>Candidatus Comchoanobacteraceae</taxon>
        <taxon>Candidatus Comchoanobacter</taxon>
    </lineage>
</organism>
<evidence type="ECO:0000256" key="9">
    <source>
        <dbReference type="ARBA" id="ARBA00022989"/>
    </source>
</evidence>
<sequence length="190" mass="21440">MNTPTKITLLRFILTPIVIITYLYESNSNHWASVSLFIIASLSDWFDGYAARKSKQETQLGRLLDPIADKFLVISVLMMLAFVLNMWVFHLLVSLVVLRDLLITSLREWASEHQFSGGLSPTMVAKAKTGALMVSITCLIAYVPENTALLNQTFIHFGMLLFIFATLLSYVSLGQYIKIIIPVLTSHRKK</sequence>
<dbReference type="GO" id="GO:0008444">
    <property type="term" value="F:CDP-diacylglycerol-glycerol-3-phosphate 3-phosphatidyltransferase activity"/>
    <property type="evidence" value="ECO:0007669"/>
    <property type="project" value="UniProtKB-EC"/>
</dbReference>
<comment type="pathway">
    <text evidence="2">Phospholipid metabolism; phosphatidylglycerol biosynthesis; phosphatidylglycerol from CDP-diacylglycerol: step 1/2.</text>
</comment>
<evidence type="ECO:0000256" key="13">
    <source>
        <dbReference type="ARBA" id="ARBA00023264"/>
    </source>
</evidence>
<accession>A0ABY5DN01</accession>
<reference evidence="18 19" key="1">
    <citation type="journal article" date="2022" name="Nat. Microbiol.">
        <title>The microbiome of a bacterivorous marine choanoflagellate contains a resource-demanding obligate bacterial associate.</title>
        <authorList>
            <person name="Needham D.M."/>
            <person name="Poirier C."/>
            <person name="Bachy C."/>
            <person name="George E.E."/>
            <person name="Wilken S."/>
            <person name="Yung C.C.M."/>
            <person name="Limardo A.J."/>
            <person name="Morando M."/>
            <person name="Sudek L."/>
            <person name="Malmstrom R.R."/>
            <person name="Keeling P.J."/>
            <person name="Santoro A.E."/>
            <person name="Worden A.Z."/>
        </authorList>
    </citation>
    <scope>NUCLEOTIDE SEQUENCE [LARGE SCALE GENOMIC DNA]</scope>
    <source>
        <strain evidence="18 19">Comchoano-1</strain>
    </source>
</reference>
<evidence type="ECO:0000256" key="8">
    <source>
        <dbReference type="ARBA" id="ARBA00022692"/>
    </source>
</evidence>
<comment type="similarity">
    <text evidence="3 16">Belongs to the CDP-alcohol phosphatidyltransferase class-I family.</text>
</comment>
<dbReference type="Proteomes" id="UP001055955">
    <property type="component" value="Chromosome"/>
</dbReference>
<feature type="transmembrane region" description="Helical" evidence="17">
    <location>
        <begin position="154"/>
        <end position="181"/>
    </location>
</feature>
<keyword evidence="12" id="KW-0594">Phospholipid biosynthesis</keyword>
<evidence type="ECO:0000256" key="15">
    <source>
        <dbReference type="NCBIfam" id="TIGR00560"/>
    </source>
</evidence>
<keyword evidence="11 17" id="KW-0472">Membrane</keyword>
<dbReference type="Pfam" id="PF01066">
    <property type="entry name" value="CDP-OH_P_transf"/>
    <property type="match status" value="1"/>
</dbReference>
<dbReference type="EC" id="2.7.8.5" evidence="4 15"/>
<evidence type="ECO:0000256" key="11">
    <source>
        <dbReference type="ARBA" id="ARBA00023136"/>
    </source>
</evidence>
<evidence type="ECO:0000256" key="10">
    <source>
        <dbReference type="ARBA" id="ARBA00023098"/>
    </source>
</evidence>
<protein>
    <recommendedName>
        <fullName evidence="5 15">CDP-diacylglycerol--glycerol-3-phosphate 3-phosphatidyltransferase</fullName>
        <ecNumber evidence="4 15">2.7.8.5</ecNumber>
    </recommendedName>
</protein>
<evidence type="ECO:0000256" key="1">
    <source>
        <dbReference type="ARBA" id="ARBA00004141"/>
    </source>
</evidence>
<dbReference type="PANTHER" id="PTHR14269:SF62">
    <property type="entry name" value="CDP-DIACYLGLYCEROL--GLYCEROL-3-PHOSPHATE 3-PHOSPHATIDYLTRANSFERASE 1, CHLOROPLASTIC"/>
    <property type="match status" value="1"/>
</dbReference>
<proteinExistence type="inferred from homology"/>
<dbReference type="InterPro" id="IPR000462">
    <property type="entry name" value="CDP-OH_P_trans"/>
</dbReference>
<gene>
    <name evidence="18" type="primary">pgsA</name>
    <name evidence="18" type="ORF">MMH89_02270</name>
</gene>
<keyword evidence="8 17" id="KW-0812">Transmembrane</keyword>
<keyword evidence="7 16" id="KW-0808">Transferase</keyword>
<evidence type="ECO:0000313" key="19">
    <source>
        <dbReference type="Proteomes" id="UP001055955"/>
    </source>
</evidence>
<dbReference type="InterPro" id="IPR043130">
    <property type="entry name" value="CDP-OH_PTrfase_TM_dom"/>
</dbReference>
<feature type="transmembrane region" description="Helical" evidence="17">
    <location>
        <begin position="7"/>
        <end position="24"/>
    </location>
</feature>
<evidence type="ECO:0000256" key="14">
    <source>
        <dbReference type="ARBA" id="ARBA00048586"/>
    </source>
</evidence>
<evidence type="ECO:0000256" key="12">
    <source>
        <dbReference type="ARBA" id="ARBA00023209"/>
    </source>
</evidence>
<dbReference type="PROSITE" id="PS00379">
    <property type="entry name" value="CDP_ALCOHOL_P_TRANSF"/>
    <property type="match status" value="1"/>
</dbReference>
<feature type="transmembrane region" description="Helical" evidence="17">
    <location>
        <begin position="71"/>
        <end position="98"/>
    </location>
</feature>
<comment type="catalytic activity">
    <reaction evidence="14">
        <text>a CDP-1,2-diacyl-sn-glycerol + sn-glycerol 3-phosphate = a 1,2-diacyl-sn-glycero-3-phospho-(1'-sn-glycero-3'-phosphate) + CMP + H(+)</text>
        <dbReference type="Rhea" id="RHEA:12593"/>
        <dbReference type="ChEBI" id="CHEBI:15378"/>
        <dbReference type="ChEBI" id="CHEBI:57597"/>
        <dbReference type="ChEBI" id="CHEBI:58332"/>
        <dbReference type="ChEBI" id="CHEBI:60110"/>
        <dbReference type="ChEBI" id="CHEBI:60377"/>
        <dbReference type="EC" id="2.7.8.5"/>
    </reaction>
</comment>
<comment type="subcellular location">
    <subcellularLocation>
        <location evidence="1">Membrane</location>
        <topology evidence="1">Multi-pass membrane protein</topology>
    </subcellularLocation>
</comment>
<dbReference type="PANTHER" id="PTHR14269">
    <property type="entry name" value="CDP-DIACYLGLYCEROL--GLYCEROL-3-PHOSPHATE 3-PHOSPHATIDYLTRANSFERASE-RELATED"/>
    <property type="match status" value="1"/>
</dbReference>
<keyword evidence="10" id="KW-0443">Lipid metabolism</keyword>
<keyword evidence="9 17" id="KW-1133">Transmembrane helix</keyword>
<evidence type="ECO:0000256" key="17">
    <source>
        <dbReference type="SAM" id="Phobius"/>
    </source>
</evidence>
<evidence type="ECO:0000256" key="3">
    <source>
        <dbReference type="ARBA" id="ARBA00010441"/>
    </source>
</evidence>
<dbReference type="Gene3D" id="1.20.120.1760">
    <property type="match status" value="1"/>
</dbReference>
<feature type="transmembrane region" description="Helical" evidence="17">
    <location>
        <begin position="30"/>
        <end position="50"/>
    </location>
</feature>
<dbReference type="InterPro" id="IPR050324">
    <property type="entry name" value="CDP-alcohol_PTase-I"/>
</dbReference>
<keyword evidence="13" id="KW-1208">Phospholipid metabolism</keyword>
<evidence type="ECO:0000256" key="16">
    <source>
        <dbReference type="RuleBase" id="RU003750"/>
    </source>
</evidence>
<dbReference type="InterPro" id="IPR004570">
    <property type="entry name" value="Phosphatidylglycerol_P_synth"/>
</dbReference>
<name>A0ABY5DN01_9GAMM</name>
<evidence type="ECO:0000256" key="5">
    <source>
        <dbReference type="ARBA" id="ARBA00014944"/>
    </source>
</evidence>